<dbReference type="GO" id="GO:0005524">
    <property type="term" value="F:ATP binding"/>
    <property type="evidence" value="ECO:0007669"/>
    <property type="project" value="UniProtKB-UniRule"/>
</dbReference>
<dbReference type="OrthoDB" id="5956925at2759"/>
<evidence type="ECO:0000256" key="8">
    <source>
        <dbReference type="ARBA" id="ARBA00047899"/>
    </source>
</evidence>
<evidence type="ECO:0000256" key="10">
    <source>
        <dbReference type="PROSITE-ProRule" id="PRU10141"/>
    </source>
</evidence>
<dbReference type="InterPro" id="IPR017441">
    <property type="entry name" value="Protein_kinase_ATP_BS"/>
</dbReference>
<dbReference type="InterPro" id="IPR008271">
    <property type="entry name" value="Ser/Thr_kinase_AS"/>
</dbReference>
<evidence type="ECO:0000256" key="2">
    <source>
        <dbReference type="ARBA" id="ARBA00012513"/>
    </source>
</evidence>
<keyword evidence="5 10" id="KW-0547">Nucleotide-binding</keyword>
<dbReference type="PROSITE" id="PS00108">
    <property type="entry name" value="PROTEIN_KINASE_ST"/>
    <property type="match status" value="1"/>
</dbReference>
<evidence type="ECO:0000256" key="12">
    <source>
        <dbReference type="SAM" id="MobiDB-lite"/>
    </source>
</evidence>
<feature type="domain" description="Protein kinase" evidence="13">
    <location>
        <begin position="21"/>
        <end position="311"/>
    </location>
</feature>
<name>A0A7M6DMX4_9CNID</name>
<dbReference type="Pfam" id="PF00069">
    <property type="entry name" value="Pkinase"/>
    <property type="match status" value="1"/>
</dbReference>
<evidence type="ECO:0000256" key="7">
    <source>
        <dbReference type="ARBA" id="ARBA00022840"/>
    </source>
</evidence>
<keyword evidence="4" id="KW-0808">Transferase</keyword>
<keyword evidence="6" id="KW-0418">Kinase</keyword>
<dbReference type="Gene3D" id="1.10.510.10">
    <property type="entry name" value="Transferase(Phosphotransferase) domain 1"/>
    <property type="match status" value="1"/>
</dbReference>
<dbReference type="EnsemblMetazoa" id="CLYHEMT016987.1">
    <property type="protein sequence ID" value="CLYHEMP016987.1"/>
    <property type="gene ID" value="CLYHEMG016987"/>
</dbReference>
<accession>A0A7M6DMX4</accession>
<evidence type="ECO:0000256" key="3">
    <source>
        <dbReference type="ARBA" id="ARBA00022527"/>
    </source>
</evidence>
<evidence type="ECO:0000313" key="15">
    <source>
        <dbReference type="Proteomes" id="UP000594262"/>
    </source>
</evidence>
<keyword evidence="15" id="KW-1185">Reference proteome</keyword>
<keyword evidence="3 11" id="KW-0723">Serine/threonine-protein kinase</keyword>
<protein>
    <recommendedName>
        <fullName evidence="2">non-specific serine/threonine protein kinase</fullName>
        <ecNumber evidence="2">2.7.11.1</ecNumber>
    </recommendedName>
</protein>
<dbReference type="RefSeq" id="XP_066936542.1">
    <property type="nucleotide sequence ID" value="XM_067080441.1"/>
</dbReference>
<evidence type="ECO:0000256" key="11">
    <source>
        <dbReference type="RuleBase" id="RU000304"/>
    </source>
</evidence>
<evidence type="ECO:0000256" key="5">
    <source>
        <dbReference type="ARBA" id="ARBA00022741"/>
    </source>
</evidence>
<dbReference type="GO" id="GO:0004674">
    <property type="term" value="F:protein serine/threonine kinase activity"/>
    <property type="evidence" value="ECO:0007669"/>
    <property type="project" value="UniProtKB-KW"/>
</dbReference>
<dbReference type="InterPro" id="IPR050660">
    <property type="entry name" value="NEK_Ser/Thr_kinase"/>
</dbReference>
<dbReference type="SMART" id="SM00220">
    <property type="entry name" value="S_TKc"/>
    <property type="match status" value="1"/>
</dbReference>
<dbReference type="PROSITE" id="PS50011">
    <property type="entry name" value="PROTEIN_KINASE_DOM"/>
    <property type="match status" value="1"/>
</dbReference>
<dbReference type="PANTHER" id="PTHR43671:SF98">
    <property type="entry name" value="SERINE_THREONINE-PROTEIN KINASE NEK11"/>
    <property type="match status" value="1"/>
</dbReference>
<feature type="region of interest" description="Disordered" evidence="12">
    <location>
        <begin position="328"/>
        <end position="358"/>
    </location>
</feature>
<feature type="binding site" evidence="10">
    <location>
        <position position="50"/>
    </location>
    <ligand>
        <name>ATP</name>
        <dbReference type="ChEBI" id="CHEBI:30616"/>
    </ligand>
</feature>
<sequence length="451" mass="51967">MATGEEHELIIFKHGNHTTELTVLQELGRGAFGQVLLTLDPGGKRFAVKKVECKDANTYYTIAQELSVLTELQHPNIIRMYSVDFELNMCYFVMEYCPNGTLNDRLKQPVTEISQFLWMSQLTRALFYLHQNKIVHRDLKPENVLLKSEDELKLADFGIAKKFYGLSRGRFPDQMAPNEYLSDYLEGDTRMGTFAGTPYWVSPEVFNHNYDEKADVFSLGGIFYAILFRSSFYYDGKEFFGVFVKDRYGKEKGLGLAMFEEEAEIDPFDANHFANENVDDDLKKIVRKMLSYDTSQRASMKECSHEIDKAFNKFTGLSSESAAACIERETKEKPYPRQPSSSTRKRTKNPSTSSTAMEGHIEHFAEFNEKDPFMKEQKEAEEDMENGGCLVGCQQHTVQGCRWYLGCMLDLFGCQKKRDEGDQDEQIFPVDEHMYKEHVNVNETSRKPLLH</sequence>
<reference evidence="14" key="1">
    <citation type="submission" date="2021-01" db="UniProtKB">
        <authorList>
            <consortium name="EnsemblMetazoa"/>
        </authorList>
    </citation>
    <scope>IDENTIFICATION</scope>
</reference>
<evidence type="ECO:0000256" key="6">
    <source>
        <dbReference type="ARBA" id="ARBA00022777"/>
    </source>
</evidence>
<evidence type="ECO:0000256" key="1">
    <source>
        <dbReference type="ARBA" id="ARBA00010886"/>
    </source>
</evidence>
<keyword evidence="7 10" id="KW-0067">ATP-binding</keyword>
<proteinExistence type="inferred from homology"/>
<dbReference type="GeneID" id="136824277"/>
<dbReference type="SUPFAM" id="SSF56112">
    <property type="entry name" value="Protein kinase-like (PK-like)"/>
    <property type="match status" value="1"/>
</dbReference>
<evidence type="ECO:0000256" key="9">
    <source>
        <dbReference type="ARBA" id="ARBA00048679"/>
    </source>
</evidence>
<dbReference type="AlphaFoldDB" id="A0A7M6DMX4"/>
<dbReference type="EC" id="2.7.11.1" evidence="2"/>
<dbReference type="PROSITE" id="PS00107">
    <property type="entry name" value="PROTEIN_KINASE_ATP"/>
    <property type="match status" value="1"/>
</dbReference>
<comment type="similarity">
    <text evidence="1">Belongs to the protein kinase superfamily. NEK Ser/Thr protein kinase family. NIMA subfamily.</text>
</comment>
<dbReference type="InterPro" id="IPR011009">
    <property type="entry name" value="Kinase-like_dom_sf"/>
</dbReference>
<comment type="catalytic activity">
    <reaction evidence="8">
        <text>L-threonyl-[protein] + ATP = O-phospho-L-threonyl-[protein] + ADP + H(+)</text>
        <dbReference type="Rhea" id="RHEA:46608"/>
        <dbReference type="Rhea" id="RHEA-COMP:11060"/>
        <dbReference type="Rhea" id="RHEA-COMP:11605"/>
        <dbReference type="ChEBI" id="CHEBI:15378"/>
        <dbReference type="ChEBI" id="CHEBI:30013"/>
        <dbReference type="ChEBI" id="CHEBI:30616"/>
        <dbReference type="ChEBI" id="CHEBI:61977"/>
        <dbReference type="ChEBI" id="CHEBI:456216"/>
        <dbReference type="EC" id="2.7.11.1"/>
    </reaction>
</comment>
<evidence type="ECO:0000313" key="14">
    <source>
        <dbReference type="EnsemblMetazoa" id="CLYHEMP016987.1"/>
    </source>
</evidence>
<evidence type="ECO:0000256" key="4">
    <source>
        <dbReference type="ARBA" id="ARBA00022679"/>
    </source>
</evidence>
<dbReference type="Proteomes" id="UP000594262">
    <property type="component" value="Unplaced"/>
</dbReference>
<dbReference type="PANTHER" id="PTHR43671">
    <property type="entry name" value="SERINE/THREONINE-PROTEIN KINASE NEK"/>
    <property type="match status" value="1"/>
</dbReference>
<organism evidence="14 15">
    <name type="scientific">Clytia hemisphaerica</name>
    <dbReference type="NCBI Taxonomy" id="252671"/>
    <lineage>
        <taxon>Eukaryota</taxon>
        <taxon>Metazoa</taxon>
        <taxon>Cnidaria</taxon>
        <taxon>Hydrozoa</taxon>
        <taxon>Hydroidolina</taxon>
        <taxon>Leptothecata</taxon>
        <taxon>Obeliida</taxon>
        <taxon>Clytiidae</taxon>
        <taxon>Clytia</taxon>
    </lineage>
</organism>
<evidence type="ECO:0000259" key="13">
    <source>
        <dbReference type="PROSITE" id="PS50011"/>
    </source>
</evidence>
<comment type="catalytic activity">
    <reaction evidence="9">
        <text>L-seryl-[protein] + ATP = O-phospho-L-seryl-[protein] + ADP + H(+)</text>
        <dbReference type="Rhea" id="RHEA:17989"/>
        <dbReference type="Rhea" id="RHEA-COMP:9863"/>
        <dbReference type="Rhea" id="RHEA-COMP:11604"/>
        <dbReference type="ChEBI" id="CHEBI:15378"/>
        <dbReference type="ChEBI" id="CHEBI:29999"/>
        <dbReference type="ChEBI" id="CHEBI:30616"/>
        <dbReference type="ChEBI" id="CHEBI:83421"/>
        <dbReference type="ChEBI" id="CHEBI:456216"/>
        <dbReference type="EC" id="2.7.11.1"/>
    </reaction>
</comment>
<dbReference type="InterPro" id="IPR000719">
    <property type="entry name" value="Prot_kinase_dom"/>
</dbReference>